<accession>A0A3N6MR84</accession>
<comment type="caution">
    <text evidence="1">The sequence shown here is derived from an EMBL/GenBank/DDBJ whole genome shotgun (WGS) entry which is preliminary data.</text>
</comment>
<dbReference type="InterPro" id="IPR021234">
    <property type="entry name" value="DUF2827"/>
</dbReference>
<gene>
    <name evidence="1" type="ORF">D1Y85_11315</name>
</gene>
<evidence type="ECO:0000313" key="2">
    <source>
        <dbReference type="Proteomes" id="UP000272778"/>
    </source>
</evidence>
<dbReference type="EMBL" id="RQIS01000007">
    <property type="protein sequence ID" value="RQH06464.1"/>
    <property type="molecule type" value="Genomic_DNA"/>
</dbReference>
<keyword evidence="2" id="KW-1185">Reference proteome</keyword>
<dbReference type="OrthoDB" id="1627328at2"/>
<dbReference type="AlphaFoldDB" id="A0A3N6MR84"/>
<dbReference type="Pfam" id="PF10933">
    <property type="entry name" value="DUF2827"/>
    <property type="match status" value="1"/>
</dbReference>
<name>A0A3N6MR84_9BURK</name>
<dbReference type="Proteomes" id="UP000272778">
    <property type="component" value="Unassembled WGS sequence"/>
</dbReference>
<reference evidence="1 2" key="1">
    <citation type="submission" date="2018-11" db="EMBL/GenBank/DDBJ databases">
        <title>Paraburkholderia sp. DHOA04, isolated from soil.</title>
        <authorList>
            <person name="Gao Z.-H."/>
            <person name="Qiu L.-H."/>
            <person name="Fu J.-C."/>
        </authorList>
    </citation>
    <scope>NUCLEOTIDE SEQUENCE [LARGE SCALE GENOMIC DNA]</scope>
    <source>
        <strain evidence="1 2">DHOA04</strain>
    </source>
</reference>
<evidence type="ECO:0000313" key="1">
    <source>
        <dbReference type="EMBL" id="RQH06464.1"/>
    </source>
</evidence>
<dbReference type="RefSeq" id="WP_124151142.1">
    <property type="nucleotide sequence ID" value="NZ_RQIS01000007.1"/>
</dbReference>
<proteinExistence type="predicted"/>
<sequence length="384" mass="43578">MPDARSLHTRNADKRLVVGVSLFVRGAGQSLWENGIFQNCLLLILLLRQSPLVAQAVMVNGGDQIIDPQMMLGEWSVPLWSMDEAMQRCDLLIEMSAQLNRDWIAAFRQRGGKAVTLRVGNDYVIDIERAMFDKPSGFLFSGAHYDGVWTIPEFRRSCLHYFQTGLRAPVTIVPHIWHPMLFDKARAACGPDLEFGYKPGKPRWRVAIFEPNICMVKTSIIPMLVVEEAYRAKPDFLEIVRVCNTLHVKDHTTFVHFSKRLDIVEHGIATFEGRHAVYELMAAYGDAVVSHTWENAQNYLYYELLYGDYPLIHNSPFMGDAGYYYPDFDCQAGGRALLKAFAEHDANLDAYRERSRHVLDSVSIDNPDNVTAYSEAIAALYPHA</sequence>
<protein>
    <submittedName>
        <fullName evidence="1">DUF2827 domain-containing protein</fullName>
    </submittedName>
</protein>
<organism evidence="1 2">
    <name type="scientific">Paraburkholderia dinghuensis</name>
    <dbReference type="NCBI Taxonomy" id="2305225"/>
    <lineage>
        <taxon>Bacteria</taxon>
        <taxon>Pseudomonadati</taxon>
        <taxon>Pseudomonadota</taxon>
        <taxon>Betaproteobacteria</taxon>
        <taxon>Burkholderiales</taxon>
        <taxon>Burkholderiaceae</taxon>
        <taxon>Paraburkholderia</taxon>
    </lineage>
</organism>